<evidence type="ECO:0000313" key="2">
    <source>
        <dbReference type="Proteomes" id="UP000026962"/>
    </source>
</evidence>
<dbReference type="Proteomes" id="UP000026962">
    <property type="component" value="Chromosome 2"/>
</dbReference>
<reference evidence="1" key="1">
    <citation type="submission" date="2015-04" db="UniProtKB">
        <authorList>
            <consortium name="EnsemblPlants"/>
        </authorList>
    </citation>
    <scope>IDENTIFICATION</scope>
</reference>
<reference evidence="1" key="2">
    <citation type="submission" date="2018-05" db="EMBL/GenBank/DDBJ databases">
        <title>OpunRS2 (Oryza punctata Reference Sequence Version 2).</title>
        <authorList>
            <person name="Zhang J."/>
            <person name="Kudrna D."/>
            <person name="Lee S."/>
            <person name="Talag J."/>
            <person name="Welchert J."/>
            <person name="Wing R.A."/>
        </authorList>
    </citation>
    <scope>NUCLEOTIDE SEQUENCE [LARGE SCALE GENOMIC DNA]</scope>
</reference>
<dbReference type="HOGENOM" id="CLU_2610202_0_0_1"/>
<dbReference type="AlphaFoldDB" id="A0A0E0JWL5"/>
<accession>A0A0E0JWL5</accession>
<organism evidence="1">
    <name type="scientific">Oryza punctata</name>
    <name type="common">Red rice</name>
    <dbReference type="NCBI Taxonomy" id="4537"/>
    <lineage>
        <taxon>Eukaryota</taxon>
        <taxon>Viridiplantae</taxon>
        <taxon>Streptophyta</taxon>
        <taxon>Embryophyta</taxon>
        <taxon>Tracheophyta</taxon>
        <taxon>Spermatophyta</taxon>
        <taxon>Magnoliopsida</taxon>
        <taxon>Liliopsida</taxon>
        <taxon>Poales</taxon>
        <taxon>Poaceae</taxon>
        <taxon>BOP clade</taxon>
        <taxon>Oryzoideae</taxon>
        <taxon>Oryzeae</taxon>
        <taxon>Oryzinae</taxon>
        <taxon>Oryza</taxon>
    </lineage>
</organism>
<protein>
    <submittedName>
        <fullName evidence="1">Uncharacterized protein</fullName>
    </submittedName>
</protein>
<sequence length="79" mass="8669">MGGWVGSPANATAVLSRSIGGRRRRQRRRGGGILASASPCVRYVFFVWNDPIKVNESLAELERRRAHSPTDHSTPAPVK</sequence>
<keyword evidence="2" id="KW-1185">Reference proteome</keyword>
<dbReference type="EnsemblPlants" id="OPUNC02G05950.1">
    <property type="protein sequence ID" value="OPUNC02G05950.1"/>
    <property type="gene ID" value="OPUNC02G05950"/>
</dbReference>
<evidence type="ECO:0000313" key="1">
    <source>
        <dbReference type="EnsemblPlants" id="OPUNC02G05950.1"/>
    </source>
</evidence>
<dbReference type="Gramene" id="OPUNC02G05950.1">
    <property type="protein sequence ID" value="OPUNC02G05950.1"/>
    <property type="gene ID" value="OPUNC02G05950"/>
</dbReference>
<name>A0A0E0JWL5_ORYPU</name>
<proteinExistence type="predicted"/>